<feature type="domain" description="PCI" evidence="4">
    <location>
        <begin position="85"/>
        <end position="154"/>
    </location>
</feature>
<sequence length="281" mass="31066">MEELLLDESGALVQFLEAVEQSSPSTLRALVLKVLSHPQIFCGFDQLKAIVKVKSEDSQLLETLDLFSYGAYQDFSQNQDKYLSLNDLQLSKLRQLTVLTTVQEACKNGVSLLSYSSLGEALGIDRDNGRGIEQIIISCIYARVLNGKLCQKSQQFKIAVPPCCSRDVTPSQISDILTTLETLRDRLESSNDRLEKAQNFVRGCVERDDSHWKTIKEQAKQAQSQSPNAATGIGASNVRNALSAGWSADQGIAGRRFSASRQSKRSRGGMGSFTESNFQRF</sequence>
<dbReference type="PANTHER" id="PTHR15350">
    <property type="entry name" value="COP9 SIGNALOSOME COMPLEX SUBUNIT 7/DENDRITIC CELL PROTEIN GA17"/>
    <property type="match status" value="1"/>
</dbReference>
<comment type="similarity">
    <text evidence="1">Belongs to the CSN7/EIF3M family. CSN7 subfamily.</text>
</comment>
<proteinExistence type="inferred from homology"/>
<organism evidence="5 6">
    <name type="scientific">Cylindrotheca closterium</name>
    <dbReference type="NCBI Taxonomy" id="2856"/>
    <lineage>
        <taxon>Eukaryota</taxon>
        <taxon>Sar</taxon>
        <taxon>Stramenopiles</taxon>
        <taxon>Ochrophyta</taxon>
        <taxon>Bacillariophyta</taxon>
        <taxon>Bacillariophyceae</taxon>
        <taxon>Bacillariophycidae</taxon>
        <taxon>Bacillariales</taxon>
        <taxon>Bacillariaceae</taxon>
        <taxon>Cylindrotheca</taxon>
    </lineage>
</organism>
<gene>
    <name evidence="5" type="ORF">CYCCA115_LOCUS5700</name>
</gene>
<evidence type="ECO:0000313" key="5">
    <source>
        <dbReference type="EMBL" id="CAJ1937534.1"/>
    </source>
</evidence>
<evidence type="ECO:0000259" key="4">
    <source>
        <dbReference type="Pfam" id="PF01399"/>
    </source>
</evidence>
<evidence type="ECO:0000256" key="1">
    <source>
        <dbReference type="ARBA" id="ARBA00008482"/>
    </source>
</evidence>
<dbReference type="InterPro" id="IPR000717">
    <property type="entry name" value="PCI_dom"/>
</dbReference>
<dbReference type="Proteomes" id="UP001295423">
    <property type="component" value="Unassembled WGS sequence"/>
</dbReference>
<dbReference type="EMBL" id="CAKOGP040000661">
    <property type="protein sequence ID" value="CAJ1937534.1"/>
    <property type="molecule type" value="Genomic_DNA"/>
</dbReference>
<evidence type="ECO:0000256" key="2">
    <source>
        <dbReference type="ARBA" id="ARBA00022790"/>
    </source>
</evidence>
<accession>A0AAD2CQV9</accession>
<evidence type="ECO:0000313" key="6">
    <source>
        <dbReference type="Proteomes" id="UP001295423"/>
    </source>
</evidence>
<keyword evidence="6" id="KW-1185">Reference proteome</keyword>
<comment type="caution">
    <text evidence="5">The sequence shown here is derived from an EMBL/GenBank/DDBJ whole genome shotgun (WGS) entry which is preliminary data.</text>
</comment>
<dbReference type="GO" id="GO:0008180">
    <property type="term" value="C:COP9 signalosome"/>
    <property type="evidence" value="ECO:0007669"/>
    <property type="project" value="UniProtKB-KW"/>
</dbReference>
<feature type="region of interest" description="Disordered" evidence="3">
    <location>
        <begin position="253"/>
        <end position="281"/>
    </location>
</feature>
<dbReference type="Pfam" id="PF01399">
    <property type="entry name" value="PCI"/>
    <property type="match status" value="1"/>
</dbReference>
<dbReference type="PANTHER" id="PTHR15350:SF5">
    <property type="entry name" value="COP9 SIGNALOSOME COMPLEX SUBUNIT 7"/>
    <property type="match status" value="1"/>
</dbReference>
<keyword evidence="2" id="KW-0736">Signalosome</keyword>
<dbReference type="AlphaFoldDB" id="A0AAD2CQV9"/>
<name>A0AAD2CQV9_9STRA</name>
<reference evidence="5" key="1">
    <citation type="submission" date="2023-08" db="EMBL/GenBank/DDBJ databases">
        <authorList>
            <person name="Audoor S."/>
            <person name="Bilcke G."/>
        </authorList>
    </citation>
    <scope>NUCLEOTIDE SEQUENCE</scope>
</reference>
<protein>
    <recommendedName>
        <fullName evidence="4">PCI domain-containing protein</fullName>
    </recommendedName>
</protein>
<dbReference type="InterPro" id="IPR045237">
    <property type="entry name" value="COPS7/eIF3m"/>
</dbReference>
<evidence type="ECO:0000256" key="3">
    <source>
        <dbReference type="SAM" id="MobiDB-lite"/>
    </source>
</evidence>